<evidence type="ECO:0000313" key="8">
    <source>
        <dbReference type="Proteomes" id="UP000658305"/>
    </source>
</evidence>
<dbReference type="PANTHER" id="PTHR30481">
    <property type="entry name" value="DNA ADENINE METHYLASE"/>
    <property type="match status" value="1"/>
</dbReference>
<name>A0ABQ3FTM8_9RHOB</name>
<comment type="caution">
    <text evidence="7">The sequence shown here is derived from an EMBL/GenBank/DDBJ whole genome shotgun (WGS) entry which is preliminary data.</text>
</comment>
<dbReference type="RefSeq" id="WP_189383087.1">
    <property type="nucleotide sequence ID" value="NZ_BMYI01000047.1"/>
</dbReference>
<comment type="similarity">
    <text evidence="1">Belongs to the N(4)/N(6)-methyltransferase family.</text>
</comment>
<dbReference type="GO" id="GO:0008168">
    <property type="term" value="F:methyltransferase activity"/>
    <property type="evidence" value="ECO:0007669"/>
    <property type="project" value="UniProtKB-KW"/>
</dbReference>
<keyword evidence="8" id="KW-1185">Reference proteome</keyword>
<dbReference type="Pfam" id="PF02086">
    <property type="entry name" value="MethyltransfD12"/>
    <property type="match status" value="1"/>
</dbReference>
<evidence type="ECO:0000256" key="5">
    <source>
        <dbReference type="ARBA" id="ARBA00022691"/>
    </source>
</evidence>
<sequence>MTHVTPISPVAPWLGGKRNLAKRICAQIDAMDCTTYAEPFVGMGGIFLRRSTRPRAEVINDRSRDIANLFRILQRHYVQFLDVLKFGLTTRAEFERLVRVDPETLTDLERAARFLYLQRTAFGGKVSGRNFGVSKGRPSRFNLTTLEPMLEDLHTRLSGVVIECLDWVDFIPRYDSPDTLFYLDPPYWGCEDDYGKAIFARADFQRLSDQLRGIQGRFLMSINDVPEIRQTFAWAKLDEVTTTYTISGGGNARGGRAELLISGETGTN</sequence>
<dbReference type="GO" id="GO:0032259">
    <property type="term" value="P:methylation"/>
    <property type="evidence" value="ECO:0007669"/>
    <property type="project" value="UniProtKB-KW"/>
</dbReference>
<evidence type="ECO:0000313" key="7">
    <source>
        <dbReference type="EMBL" id="GHC41874.1"/>
    </source>
</evidence>
<dbReference type="EC" id="2.1.1.72" evidence="2"/>
<gene>
    <name evidence="7" type="ORF">GCM10007291_49710</name>
</gene>
<evidence type="ECO:0000256" key="3">
    <source>
        <dbReference type="ARBA" id="ARBA00022603"/>
    </source>
</evidence>
<evidence type="ECO:0000256" key="6">
    <source>
        <dbReference type="ARBA" id="ARBA00047942"/>
    </source>
</evidence>
<dbReference type="Proteomes" id="UP000658305">
    <property type="component" value="Unassembled WGS sequence"/>
</dbReference>
<keyword evidence="5" id="KW-0949">S-adenosyl-L-methionine</keyword>
<dbReference type="EMBL" id="BMYI01000047">
    <property type="protein sequence ID" value="GHC41874.1"/>
    <property type="molecule type" value="Genomic_DNA"/>
</dbReference>
<dbReference type="PANTHER" id="PTHR30481:SF4">
    <property type="entry name" value="SITE-SPECIFIC DNA-METHYLTRANSFERASE (ADENINE-SPECIFIC)"/>
    <property type="match status" value="1"/>
</dbReference>
<keyword evidence="3 7" id="KW-0489">Methyltransferase</keyword>
<dbReference type="InterPro" id="IPR029063">
    <property type="entry name" value="SAM-dependent_MTases_sf"/>
</dbReference>
<accession>A0ABQ3FTM8</accession>
<dbReference type="InterPro" id="IPR012327">
    <property type="entry name" value="MeTrfase_D12"/>
</dbReference>
<dbReference type="Gene3D" id="1.10.1020.10">
    <property type="entry name" value="Adenine-specific Methyltransferase, Domain 2"/>
    <property type="match status" value="1"/>
</dbReference>
<reference evidence="8" key="1">
    <citation type="journal article" date="2019" name="Int. J. Syst. Evol. Microbiol.">
        <title>The Global Catalogue of Microorganisms (GCM) 10K type strain sequencing project: providing services to taxonomists for standard genome sequencing and annotation.</title>
        <authorList>
            <consortium name="The Broad Institute Genomics Platform"/>
            <consortium name="The Broad Institute Genome Sequencing Center for Infectious Disease"/>
            <person name="Wu L."/>
            <person name="Ma J."/>
        </authorList>
    </citation>
    <scope>NUCLEOTIDE SEQUENCE [LARGE SCALE GENOMIC DNA]</scope>
    <source>
        <strain evidence="8">KCTC 23298</strain>
    </source>
</reference>
<proteinExistence type="inferred from homology"/>
<protein>
    <recommendedName>
        <fullName evidence="2">site-specific DNA-methyltransferase (adenine-specific)</fullName>
        <ecNumber evidence="2">2.1.1.72</ecNumber>
    </recommendedName>
</protein>
<comment type="catalytic activity">
    <reaction evidence="6">
        <text>a 2'-deoxyadenosine in DNA + S-adenosyl-L-methionine = an N(6)-methyl-2'-deoxyadenosine in DNA + S-adenosyl-L-homocysteine + H(+)</text>
        <dbReference type="Rhea" id="RHEA:15197"/>
        <dbReference type="Rhea" id="RHEA-COMP:12418"/>
        <dbReference type="Rhea" id="RHEA-COMP:12419"/>
        <dbReference type="ChEBI" id="CHEBI:15378"/>
        <dbReference type="ChEBI" id="CHEBI:57856"/>
        <dbReference type="ChEBI" id="CHEBI:59789"/>
        <dbReference type="ChEBI" id="CHEBI:90615"/>
        <dbReference type="ChEBI" id="CHEBI:90616"/>
        <dbReference type="EC" id="2.1.1.72"/>
    </reaction>
</comment>
<dbReference type="PIRSF" id="PIRSF000398">
    <property type="entry name" value="M_m6A_EcoRV"/>
    <property type="match status" value="1"/>
</dbReference>
<dbReference type="InterPro" id="IPR012263">
    <property type="entry name" value="M_m6A_EcoRV"/>
</dbReference>
<dbReference type="SUPFAM" id="SSF53335">
    <property type="entry name" value="S-adenosyl-L-methionine-dependent methyltransferases"/>
    <property type="match status" value="1"/>
</dbReference>
<evidence type="ECO:0000256" key="1">
    <source>
        <dbReference type="ARBA" id="ARBA00006594"/>
    </source>
</evidence>
<evidence type="ECO:0000256" key="4">
    <source>
        <dbReference type="ARBA" id="ARBA00022679"/>
    </source>
</evidence>
<organism evidence="7 8">
    <name type="scientific">Gemmobacter nanjingensis</name>
    <dbReference type="NCBI Taxonomy" id="488454"/>
    <lineage>
        <taxon>Bacteria</taxon>
        <taxon>Pseudomonadati</taxon>
        <taxon>Pseudomonadota</taxon>
        <taxon>Alphaproteobacteria</taxon>
        <taxon>Rhodobacterales</taxon>
        <taxon>Paracoccaceae</taxon>
        <taxon>Gemmobacter</taxon>
    </lineage>
</organism>
<evidence type="ECO:0000256" key="2">
    <source>
        <dbReference type="ARBA" id="ARBA00011900"/>
    </source>
</evidence>
<keyword evidence="4" id="KW-0808">Transferase</keyword>
<dbReference type="PRINTS" id="PR00505">
    <property type="entry name" value="D12N6MTFRASE"/>
</dbReference>
<dbReference type="Gene3D" id="3.40.50.150">
    <property type="entry name" value="Vaccinia Virus protein VP39"/>
    <property type="match status" value="1"/>
</dbReference>
<dbReference type="InterPro" id="IPR023095">
    <property type="entry name" value="Ade_MeTrfase_dom_2"/>
</dbReference>